<evidence type="ECO:0000313" key="5">
    <source>
        <dbReference type="Proteomes" id="UP000053319"/>
    </source>
</evidence>
<dbReference type="GeneID" id="18842971"/>
<keyword evidence="2" id="KW-0677">Repeat</keyword>
<organism evidence="4 5">
    <name type="scientific">Dichomitus squalens (strain LYAD-421)</name>
    <name type="common">Western red white-rot fungus</name>
    <dbReference type="NCBI Taxonomy" id="732165"/>
    <lineage>
        <taxon>Eukaryota</taxon>
        <taxon>Fungi</taxon>
        <taxon>Dikarya</taxon>
        <taxon>Basidiomycota</taxon>
        <taxon>Agaricomycotina</taxon>
        <taxon>Agaricomycetes</taxon>
        <taxon>Polyporales</taxon>
        <taxon>Polyporaceae</taxon>
        <taxon>Dichomitus</taxon>
    </lineage>
</organism>
<accession>R7SZF6</accession>
<gene>
    <name evidence="4" type="ORF">DICSQDRAFT_60551</name>
</gene>
<dbReference type="InterPro" id="IPR020472">
    <property type="entry name" value="WD40_PAC1"/>
</dbReference>
<proteinExistence type="predicted"/>
<dbReference type="PROSITE" id="PS50082">
    <property type="entry name" value="WD_REPEATS_2"/>
    <property type="match status" value="3"/>
</dbReference>
<dbReference type="PANTHER" id="PTHR19848:SF8">
    <property type="entry name" value="F-BOX AND WD REPEAT DOMAIN CONTAINING 7"/>
    <property type="match status" value="1"/>
</dbReference>
<dbReference type="RefSeq" id="XP_007365773.1">
    <property type="nucleotide sequence ID" value="XM_007365711.1"/>
</dbReference>
<dbReference type="CDD" id="cd00200">
    <property type="entry name" value="WD40"/>
    <property type="match status" value="1"/>
</dbReference>
<dbReference type="HOGENOM" id="CLU_000288_57_18_1"/>
<evidence type="ECO:0000256" key="1">
    <source>
        <dbReference type="ARBA" id="ARBA00022574"/>
    </source>
</evidence>
<sequence>GKLLGLAFSPDSRHLASAGGDGSVTIWDISRSSYRVAVLEGHSAPVLHCAWSIDGAYIASIGYWSGMIHIWCTATGQEPLLFKAHQEWVNDVVFSPDGRLLLSASSDKTVKIWDARTGAMVQALDGHQSTVYKACFSPCGKYIASASADKTVRVWRTSDGSCLATLSDHGAWVQHVAFTTDGTMLWSAAHNGTVLGRRLQDIVPKV</sequence>
<feature type="repeat" description="WD" evidence="3">
    <location>
        <begin position="124"/>
        <end position="165"/>
    </location>
</feature>
<feature type="non-terminal residue" evidence="4">
    <location>
        <position position="1"/>
    </location>
</feature>
<evidence type="ECO:0000256" key="3">
    <source>
        <dbReference type="PROSITE-ProRule" id="PRU00221"/>
    </source>
</evidence>
<dbReference type="SUPFAM" id="SSF50978">
    <property type="entry name" value="WD40 repeat-like"/>
    <property type="match status" value="1"/>
</dbReference>
<name>R7SZF6_DICSQ</name>
<dbReference type="SMART" id="SM00320">
    <property type="entry name" value="WD40"/>
    <property type="match status" value="5"/>
</dbReference>
<dbReference type="Gene3D" id="2.130.10.10">
    <property type="entry name" value="YVTN repeat-like/Quinoprotein amine dehydrogenase"/>
    <property type="match status" value="2"/>
</dbReference>
<dbReference type="KEGG" id="dsq:DICSQDRAFT_60551"/>
<feature type="repeat" description="WD" evidence="3">
    <location>
        <begin position="1"/>
        <end position="37"/>
    </location>
</feature>
<dbReference type="PROSITE" id="PS50294">
    <property type="entry name" value="WD_REPEATS_REGION"/>
    <property type="match status" value="3"/>
</dbReference>
<dbReference type="InterPro" id="IPR019775">
    <property type="entry name" value="WD40_repeat_CS"/>
</dbReference>
<evidence type="ECO:0000313" key="4">
    <source>
        <dbReference type="EMBL" id="EJF61328.1"/>
    </source>
</evidence>
<evidence type="ECO:0000256" key="2">
    <source>
        <dbReference type="ARBA" id="ARBA00022737"/>
    </source>
</evidence>
<dbReference type="PRINTS" id="PR00320">
    <property type="entry name" value="GPROTEINBRPT"/>
</dbReference>
<dbReference type="PROSITE" id="PS00678">
    <property type="entry name" value="WD_REPEATS_1"/>
    <property type="match status" value="2"/>
</dbReference>
<dbReference type="InterPro" id="IPR001680">
    <property type="entry name" value="WD40_rpt"/>
</dbReference>
<dbReference type="Pfam" id="PF00400">
    <property type="entry name" value="WD40"/>
    <property type="match status" value="5"/>
</dbReference>
<dbReference type="InterPro" id="IPR036322">
    <property type="entry name" value="WD40_repeat_dom_sf"/>
</dbReference>
<dbReference type="AlphaFoldDB" id="R7SZF6"/>
<protein>
    <submittedName>
        <fullName evidence="4">WD40 repeat-like protein</fullName>
    </submittedName>
</protein>
<dbReference type="PANTHER" id="PTHR19848">
    <property type="entry name" value="WD40 REPEAT PROTEIN"/>
    <property type="match status" value="1"/>
</dbReference>
<keyword evidence="1 3" id="KW-0853">WD repeat</keyword>
<dbReference type="Proteomes" id="UP000053319">
    <property type="component" value="Unassembled WGS sequence"/>
</dbReference>
<feature type="repeat" description="WD" evidence="3">
    <location>
        <begin position="82"/>
        <end position="123"/>
    </location>
</feature>
<reference evidence="4 5" key="1">
    <citation type="journal article" date="2012" name="Science">
        <title>The Paleozoic origin of enzymatic lignin decomposition reconstructed from 31 fungal genomes.</title>
        <authorList>
            <person name="Floudas D."/>
            <person name="Binder M."/>
            <person name="Riley R."/>
            <person name="Barry K."/>
            <person name="Blanchette R.A."/>
            <person name="Henrissat B."/>
            <person name="Martinez A.T."/>
            <person name="Otillar R."/>
            <person name="Spatafora J.W."/>
            <person name="Yadav J.S."/>
            <person name="Aerts A."/>
            <person name="Benoit I."/>
            <person name="Boyd A."/>
            <person name="Carlson A."/>
            <person name="Copeland A."/>
            <person name="Coutinho P.M."/>
            <person name="de Vries R.P."/>
            <person name="Ferreira P."/>
            <person name="Findley K."/>
            <person name="Foster B."/>
            <person name="Gaskell J."/>
            <person name="Glotzer D."/>
            <person name="Gorecki P."/>
            <person name="Heitman J."/>
            <person name="Hesse C."/>
            <person name="Hori C."/>
            <person name="Igarashi K."/>
            <person name="Jurgens J.A."/>
            <person name="Kallen N."/>
            <person name="Kersten P."/>
            <person name="Kohler A."/>
            <person name="Kuees U."/>
            <person name="Kumar T.K.A."/>
            <person name="Kuo A."/>
            <person name="LaButti K."/>
            <person name="Larrondo L.F."/>
            <person name="Lindquist E."/>
            <person name="Ling A."/>
            <person name="Lombard V."/>
            <person name="Lucas S."/>
            <person name="Lundell T."/>
            <person name="Martin R."/>
            <person name="McLaughlin D.J."/>
            <person name="Morgenstern I."/>
            <person name="Morin E."/>
            <person name="Murat C."/>
            <person name="Nagy L.G."/>
            <person name="Nolan M."/>
            <person name="Ohm R.A."/>
            <person name="Patyshakuliyeva A."/>
            <person name="Rokas A."/>
            <person name="Ruiz-Duenas F.J."/>
            <person name="Sabat G."/>
            <person name="Salamov A."/>
            <person name="Samejima M."/>
            <person name="Schmutz J."/>
            <person name="Slot J.C."/>
            <person name="St John F."/>
            <person name="Stenlid J."/>
            <person name="Sun H."/>
            <person name="Sun S."/>
            <person name="Syed K."/>
            <person name="Tsang A."/>
            <person name="Wiebenga A."/>
            <person name="Young D."/>
            <person name="Pisabarro A."/>
            <person name="Eastwood D.C."/>
            <person name="Martin F."/>
            <person name="Cullen D."/>
            <person name="Grigoriev I.V."/>
            <person name="Hibbett D.S."/>
        </authorList>
    </citation>
    <scope>NUCLEOTIDE SEQUENCE [LARGE SCALE GENOMIC DNA]</scope>
    <source>
        <strain evidence="4 5">LYAD-421 SS1</strain>
    </source>
</reference>
<dbReference type="InterPro" id="IPR015943">
    <property type="entry name" value="WD40/YVTN_repeat-like_dom_sf"/>
</dbReference>
<dbReference type="OMA" id="HIWCTAT"/>
<dbReference type="EMBL" id="JH719410">
    <property type="protein sequence ID" value="EJF61328.1"/>
    <property type="molecule type" value="Genomic_DNA"/>
</dbReference>